<dbReference type="InterPro" id="IPR056906">
    <property type="entry name" value="ORF2/G2P_dom"/>
</dbReference>
<protein>
    <recommendedName>
        <fullName evidence="1">Replication-associated protein ORF2/G2P domain-containing protein</fullName>
    </recommendedName>
</protein>
<evidence type="ECO:0000259" key="1">
    <source>
        <dbReference type="Pfam" id="PF23343"/>
    </source>
</evidence>
<feature type="domain" description="Replication-associated protein ORF2/G2P" evidence="1">
    <location>
        <begin position="407"/>
        <end position="475"/>
    </location>
</feature>
<name>A0A5Q4ZTH5_9GAMM</name>
<dbReference type="Pfam" id="PF23343">
    <property type="entry name" value="REP_ORF2-G2P"/>
    <property type="match status" value="1"/>
</dbReference>
<dbReference type="AlphaFoldDB" id="A0A5Q4ZTH5"/>
<sequence>MMKNQGSIGNLSNNDLLYVMGSIRPHDEIKRNDACFRAGFLGSKIQEQPYSAQEMQLLESGLVKSLPVYDRFLNRKEKHIAEIERATDYYAKLNQTPEHIHEVAARIAGEYSLVQGRKSPTKINKPEVTKKVPENIEYSSPEAYFNHDSLYSGAEQSTAAVLNEKGRRNACEPKIVPISMQLMHREWNETYKFQAITQTPSSSAPEVNTGERFTEKLTSRSVSQIFEAAAYTSTCHEGFTTFLTLTFDKDQRLAIFGGMTDGEASQTMGAHHPIQYKRNMVTKTAKANEKKVMDPICNIAGPYSTIPSDENPYPRVLNRNGEIAGEYCSLEFKPKKEFTLEKTLETTMGKEVSRFLDSAKKLYHRGWTADHSIQIDKESDAKYCDLERVKVGGHTKPSDFGPTQELSDFHYIWVAESPANEDGESNPHVHILLRWQVEPPLFSAWAKRLEKIWGHGFAKLERIRKPQAAGSYIIKAVGYAAKGQNADQGLIKGNRYNISKCSRAPAWECIASFDADNMTAIIKELGYKLEQWKRPIKKQVEKIHKQKAQTIVAKSIAKKQNKPEDVLKKLQSRIIRLEKQAEKLNKTMKSRGVHVSSENKFCITFEGESAKEQIDKFIFWAAGARGWPMNCRDLDLSDVKNEADVFYQDSFIRFQDKRAYWKAILQDRKPIYERDANEVSDCWAAYIDYTQQQSMLM</sequence>
<organism evidence="2">
    <name type="scientific">Aliivibrio wodanis</name>
    <dbReference type="NCBI Taxonomy" id="80852"/>
    <lineage>
        <taxon>Bacteria</taxon>
        <taxon>Pseudomonadati</taxon>
        <taxon>Pseudomonadota</taxon>
        <taxon>Gammaproteobacteria</taxon>
        <taxon>Vibrionales</taxon>
        <taxon>Vibrionaceae</taxon>
        <taxon>Aliivibrio</taxon>
    </lineage>
</organism>
<evidence type="ECO:0000313" key="2">
    <source>
        <dbReference type="EMBL" id="VVV04457.1"/>
    </source>
</evidence>
<dbReference type="EMBL" id="LR721750">
    <property type="protein sequence ID" value="VVV04457.1"/>
    <property type="molecule type" value="Genomic_DNA"/>
</dbReference>
<accession>A0A5Q4ZTH5</accession>
<proteinExistence type="predicted"/>
<reference evidence="2" key="1">
    <citation type="submission" date="2019-09" db="EMBL/GenBank/DDBJ databases">
        <authorList>
            <person name="Hjerde E."/>
        </authorList>
    </citation>
    <scope>NUCLEOTIDE SEQUENCE</scope>
    <source>
        <strain evidence="2">06/09/160</strain>
    </source>
</reference>
<gene>
    <name evidence="2" type="ORF">AW0309160_01852</name>
</gene>